<evidence type="ECO:0000256" key="1">
    <source>
        <dbReference type="SAM" id="MobiDB-lite"/>
    </source>
</evidence>
<name>A0A068S2K7_9FUNG</name>
<gene>
    <name evidence="2" type="ORF">LCOR_07317.1</name>
</gene>
<reference evidence="2" key="1">
    <citation type="submission" date="2013-08" db="EMBL/GenBank/DDBJ databases">
        <title>Gene expansion shapes genome architecture in the human pathogen Lichtheimia corymbifera: an evolutionary genomics analysis in the ancient terrestrial Mucorales (Mucoromycotina).</title>
        <authorList>
            <person name="Schwartze V.U."/>
            <person name="Winter S."/>
            <person name="Shelest E."/>
            <person name="Marcet-Houben M."/>
            <person name="Horn F."/>
            <person name="Wehner S."/>
            <person name="Hoffmann K."/>
            <person name="Riege K."/>
            <person name="Sammeth M."/>
            <person name="Nowrousian M."/>
            <person name="Valiante V."/>
            <person name="Linde J."/>
            <person name="Jacobsen I.D."/>
            <person name="Marz M."/>
            <person name="Brakhage A.A."/>
            <person name="Gabaldon T."/>
            <person name="Bocker S."/>
            <person name="Voigt K."/>
        </authorList>
    </citation>
    <scope>NUCLEOTIDE SEQUENCE [LARGE SCALE GENOMIC DNA]</scope>
    <source>
        <strain evidence="2">FSU 9682</strain>
    </source>
</reference>
<feature type="region of interest" description="Disordered" evidence="1">
    <location>
        <begin position="107"/>
        <end position="129"/>
    </location>
</feature>
<evidence type="ECO:0000313" key="2">
    <source>
        <dbReference type="EMBL" id="CDH56245.1"/>
    </source>
</evidence>
<dbReference type="VEuPathDB" id="FungiDB:LCOR_07317.1"/>
<proteinExistence type="predicted"/>
<dbReference type="STRING" id="1263082.A0A068S2K7"/>
<accession>A0A068S2K7</accession>
<comment type="caution">
    <text evidence="2">The sequence shown here is derived from an EMBL/GenBank/DDBJ whole genome shotgun (WGS) entry which is preliminary data.</text>
</comment>
<keyword evidence="3" id="KW-1185">Reference proteome</keyword>
<evidence type="ECO:0000313" key="3">
    <source>
        <dbReference type="Proteomes" id="UP000027586"/>
    </source>
</evidence>
<dbReference type="OrthoDB" id="2248136at2759"/>
<protein>
    <submittedName>
        <fullName evidence="2">Uncharacterized protein</fullName>
    </submittedName>
</protein>
<dbReference type="Proteomes" id="UP000027586">
    <property type="component" value="Unassembled WGS sequence"/>
</dbReference>
<dbReference type="EMBL" id="CBTN010000036">
    <property type="protein sequence ID" value="CDH56245.1"/>
    <property type="molecule type" value="Genomic_DNA"/>
</dbReference>
<dbReference type="AlphaFoldDB" id="A0A068S2K7"/>
<sequence>MTDHKRTRSSRSTLEDANEEHRLWKEICIALMEFDRIQKRIAFVLREINTILSTTDFDQGIPANLADQLKQYYAEGIELSMKELNANKNTSEKLSVLIALREASQDALDPQWKRRRRDDGRRKTKKRKT</sequence>
<organism evidence="2 3">
    <name type="scientific">Lichtheimia corymbifera JMRC:FSU:9682</name>
    <dbReference type="NCBI Taxonomy" id="1263082"/>
    <lineage>
        <taxon>Eukaryota</taxon>
        <taxon>Fungi</taxon>
        <taxon>Fungi incertae sedis</taxon>
        <taxon>Mucoromycota</taxon>
        <taxon>Mucoromycotina</taxon>
        <taxon>Mucoromycetes</taxon>
        <taxon>Mucorales</taxon>
        <taxon>Lichtheimiaceae</taxon>
        <taxon>Lichtheimia</taxon>
    </lineage>
</organism>